<dbReference type="EMBL" id="CP002000">
    <property type="protein sequence ID" value="ADJ45664.1"/>
    <property type="molecule type" value="Genomic_DNA"/>
</dbReference>
<proteinExistence type="predicted"/>
<dbReference type="HOGENOM" id="CLU_2115864_0_0_11"/>
<feature type="domain" description="STAS" evidence="1">
    <location>
        <begin position="24"/>
        <end position="90"/>
    </location>
</feature>
<protein>
    <recommendedName>
        <fullName evidence="1">STAS domain-containing protein</fullName>
    </recommendedName>
</protein>
<dbReference type="KEGG" id="amd:AMED_3885"/>
<dbReference type="CDD" id="cd07043">
    <property type="entry name" value="STAS_anti-anti-sigma_factors"/>
    <property type="match status" value="1"/>
</dbReference>
<evidence type="ECO:0000259" key="1">
    <source>
        <dbReference type="PROSITE" id="PS50801"/>
    </source>
</evidence>
<evidence type="ECO:0000313" key="2">
    <source>
        <dbReference type="EMBL" id="ADJ45664.1"/>
    </source>
</evidence>
<reference evidence="2 3" key="1">
    <citation type="journal article" date="2010" name="Cell Res.">
        <title>Complete genome sequence of the rifamycin SV-producing Amycolatopsis mediterranei U32 revealed its genetic characteristics in phylogeny and metabolism.</title>
        <authorList>
            <person name="Zhao W."/>
            <person name="Zhong Y."/>
            <person name="Yuan H."/>
            <person name="Wang J."/>
            <person name="Zheng H."/>
            <person name="Wang Y."/>
            <person name="Cen X."/>
            <person name="Xu F."/>
            <person name="Bai J."/>
            <person name="Han X."/>
            <person name="Lu G."/>
            <person name="Zhu Y."/>
            <person name="Shao Z."/>
            <person name="Yan H."/>
            <person name="Li C."/>
            <person name="Peng N."/>
            <person name="Zhang Z."/>
            <person name="Zhang Y."/>
            <person name="Lin W."/>
            <person name="Fan Y."/>
            <person name="Qin Z."/>
            <person name="Hu Y."/>
            <person name="Zhu B."/>
            <person name="Wang S."/>
            <person name="Ding X."/>
            <person name="Zhao G.P."/>
        </authorList>
    </citation>
    <scope>NUCLEOTIDE SEQUENCE [LARGE SCALE GENOMIC DNA]</scope>
    <source>
        <strain evidence="3">U-32</strain>
    </source>
</reference>
<dbReference type="Gene3D" id="3.30.750.24">
    <property type="entry name" value="STAS domain"/>
    <property type="match status" value="1"/>
</dbReference>
<dbReference type="PROSITE" id="PS50801">
    <property type="entry name" value="STAS"/>
    <property type="match status" value="1"/>
</dbReference>
<dbReference type="GeneID" id="92871626"/>
<organism evidence="2 3">
    <name type="scientific">Amycolatopsis mediterranei (strain U-32)</name>
    <dbReference type="NCBI Taxonomy" id="749927"/>
    <lineage>
        <taxon>Bacteria</taxon>
        <taxon>Bacillati</taxon>
        <taxon>Actinomycetota</taxon>
        <taxon>Actinomycetes</taxon>
        <taxon>Pseudonocardiales</taxon>
        <taxon>Pseudonocardiaceae</taxon>
        <taxon>Amycolatopsis</taxon>
    </lineage>
</organism>
<dbReference type="PATRIC" id="fig|749927.5.peg.4015"/>
<accession>A0A0H3D7Y2</accession>
<dbReference type="eggNOG" id="COG1366">
    <property type="taxonomic scope" value="Bacteria"/>
</dbReference>
<gene>
    <name evidence="2" type="ordered locus">AMED_3885</name>
</gene>
<name>A0A0H3D7Y2_AMYMU</name>
<dbReference type="RefSeq" id="WP_013225736.1">
    <property type="nucleotide sequence ID" value="NC_014318.1"/>
</dbReference>
<evidence type="ECO:0000313" key="3">
    <source>
        <dbReference type="Proteomes" id="UP000000328"/>
    </source>
</evidence>
<dbReference type="Proteomes" id="UP000000328">
    <property type="component" value="Chromosome"/>
</dbReference>
<sequence>MSTITDPHENEVPRFEAPAGTVDVLTVRAPAELADADTAAQLLVPAAASPRGTAVVVDLSAVTYLTTEAVIPLVTLARQCLGEGRELHVVTSASARQKLTLLGLNTVLSLHPPA</sequence>
<dbReference type="InterPro" id="IPR002645">
    <property type="entry name" value="STAS_dom"/>
</dbReference>
<dbReference type="SUPFAM" id="SSF52091">
    <property type="entry name" value="SpoIIaa-like"/>
    <property type="match status" value="1"/>
</dbReference>
<dbReference type="AlphaFoldDB" id="A0A0H3D7Y2"/>
<dbReference type="InterPro" id="IPR036513">
    <property type="entry name" value="STAS_dom_sf"/>
</dbReference>